<keyword evidence="5" id="KW-0449">Lipoprotein</keyword>
<keyword evidence="10" id="KW-1185">Reference proteome</keyword>
<accession>A0AAE3IQK5</accession>
<dbReference type="AlphaFoldDB" id="A0AAE3IQK5"/>
<dbReference type="PROSITE" id="PS51257">
    <property type="entry name" value="PROKAR_LIPOPROTEIN"/>
    <property type="match status" value="1"/>
</dbReference>
<feature type="domain" description="Solute-binding protein family 3/N-terminal" evidence="8">
    <location>
        <begin position="53"/>
        <end position="279"/>
    </location>
</feature>
<dbReference type="InterPro" id="IPR018313">
    <property type="entry name" value="SBP_3_CS"/>
</dbReference>
<evidence type="ECO:0000256" key="4">
    <source>
        <dbReference type="ARBA" id="ARBA00023139"/>
    </source>
</evidence>
<dbReference type="PANTHER" id="PTHR35936:SF34">
    <property type="entry name" value="ABC TRANSPORTER EXTRACELLULAR-BINDING PROTEIN YCKB-RELATED"/>
    <property type="match status" value="1"/>
</dbReference>
<evidence type="ECO:0000313" key="9">
    <source>
        <dbReference type="EMBL" id="MCU9612586.1"/>
    </source>
</evidence>
<dbReference type="EMBL" id="JAOUSF010000001">
    <property type="protein sequence ID" value="MCU9612586.1"/>
    <property type="molecule type" value="Genomic_DNA"/>
</dbReference>
<evidence type="ECO:0000259" key="8">
    <source>
        <dbReference type="SMART" id="SM00062"/>
    </source>
</evidence>
<dbReference type="PROSITE" id="PS01039">
    <property type="entry name" value="SBP_BACTERIAL_3"/>
    <property type="match status" value="1"/>
</dbReference>
<organism evidence="9 10">
    <name type="scientific">Perspicuibacillus lycopersici</name>
    <dbReference type="NCBI Taxonomy" id="1325689"/>
    <lineage>
        <taxon>Bacteria</taxon>
        <taxon>Bacillati</taxon>
        <taxon>Bacillota</taxon>
        <taxon>Bacilli</taxon>
        <taxon>Bacillales</taxon>
        <taxon>Bacillaceae</taxon>
        <taxon>Perspicuibacillus</taxon>
    </lineage>
</organism>
<dbReference type="RefSeq" id="WP_263071770.1">
    <property type="nucleotide sequence ID" value="NZ_JAOUSF010000001.1"/>
</dbReference>
<dbReference type="Proteomes" id="UP001209318">
    <property type="component" value="Unassembled WGS sequence"/>
</dbReference>
<keyword evidence="3 7" id="KW-0732">Signal</keyword>
<sequence>MKKLQMKKNSFVALLFAFLVLLGACSNDSETKENSTENSKEKTAWDIVKEEGKITVATSGTLYPSSFHDSESDKLTGFEVEVVREMAKRLGLEADFVEMGFDGMLTSVNSGQVNIAANDISITDDRKEKFAFSTPYKYSFATAIVRKDDLSGIETVEDLKGKKAAGEATTVYMDIARKYGAEEVIYDNATNELYLRDVAAGRTDLIINDYYLQMQAIEYYPDLNITIHPDLKFGIPDDGVGIIMKKDEVELQENINKAIQEMLADGTISELSKQFFSGEDVTVKPDLQY</sequence>
<dbReference type="Gene3D" id="3.40.190.10">
    <property type="entry name" value="Periplasmic binding protein-like II"/>
    <property type="match status" value="2"/>
</dbReference>
<dbReference type="InterPro" id="IPR001638">
    <property type="entry name" value="Solute-binding_3/MltF_N"/>
</dbReference>
<dbReference type="SUPFAM" id="SSF53850">
    <property type="entry name" value="Periplasmic binding protein-like II"/>
    <property type="match status" value="1"/>
</dbReference>
<evidence type="ECO:0000256" key="1">
    <source>
        <dbReference type="ARBA" id="ARBA00004196"/>
    </source>
</evidence>
<reference evidence="9" key="1">
    <citation type="submission" date="2022-10" db="EMBL/GenBank/DDBJ databases">
        <title>Description of Fervidibacillus gen. nov. in the family Fervidibacillaceae fam. nov. with two species, Fervidibacillus albus sp. nov., and Fervidibacillus halotolerans sp. nov., isolated from tidal flat sediments.</title>
        <authorList>
            <person name="Kwon K.K."/>
            <person name="Yang S.-H."/>
        </authorList>
    </citation>
    <scope>NUCLEOTIDE SEQUENCE</scope>
    <source>
        <strain evidence="9">JCM 19140</strain>
    </source>
</reference>
<evidence type="ECO:0000256" key="7">
    <source>
        <dbReference type="SAM" id="SignalP"/>
    </source>
</evidence>
<dbReference type="PANTHER" id="PTHR35936">
    <property type="entry name" value="MEMBRANE-BOUND LYTIC MUREIN TRANSGLYCOSYLASE F"/>
    <property type="match status" value="1"/>
</dbReference>
<comment type="subcellular location">
    <subcellularLocation>
        <location evidence="1">Cell envelope</location>
    </subcellularLocation>
</comment>
<keyword evidence="4" id="KW-0564">Palmitate</keyword>
<comment type="similarity">
    <text evidence="2 6">Belongs to the bacterial solute-binding protein 3 family.</text>
</comment>
<evidence type="ECO:0000256" key="3">
    <source>
        <dbReference type="ARBA" id="ARBA00022729"/>
    </source>
</evidence>
<evidence type="ECO:0000256" key="2">
    <source>
        <dbReference type="ARBA" id="ARBA00010333"/>
    </source>
</evidence>
<dbReference type="Pfam" id="PF00497">
    <property type="entry name" value="SBP_bac_3"/>
    <property type="match status" value="1"/>
</dbReference>
<comment type="caution">
    <text evidence="9">The sequence shown here is derived from an EMBL/GenBank/DDBJ whole genome shotgun (WGS) entry which is preliminary data.</text>
</comment>
<evidence type="ECO:0000313" key="10">
    <source>
        <dbReference type="Proteomes" id="UP001209318"/>
    </source>
</evidence>
<evidence type="ECO:0000256" key="5">
    <source>
        <dbReference type="ARBA" id="ARBA00023288"/>
    </source>
</evidence>
<dbReference type="SMART" id="SM00062">
    <property type="entry name" value="PBPb"/>
    <property type="match status" value="1"/>
</dbReference>
<proteinExistence type="inferred from homology"/>
<feature type="chain" id="PRO_5042276930" evidence="7">
    <location>
        <begin position="27"/>
        <end position="289"/>
    </location>
</feature>
<gene>
    <name evidence="9" type="ORF">OEV98_03285</name>
</gene>
<protein>
    <submittedName>
        <fullName evidence="9">Transporter substrate-binding domain-containing protein</fullName>
    </submittedName>
</protein>
<name>A0AAE3IQK5_9BACI</name>
<feature type="signal peptide" evidence="7">
    <location>
        <begin position="1"/>
        <end position="26"/>
    </location>
</feature>
<evidence type="ECO:0000256" key="6">
    <source>
        <dbReference type="RuleBase" id="RU003744"/>
    </source>
</evidence>
<dbReference type="GO" id="GO:0030313">
    <property type="term" value="C:cell envelope"/>
    <property type="evidence" value="ECO:0007669"/>
    <property type="project" value="UniProtKB-SubCell"/>
</dbReference>